<name>A0A9P9YUU4_9MUSC</name>
<proteinExistence type="predicted"/>
<protein>
    <submittedName>
        <fullName evidence="1">Uncharacterized protein</fullName>
    </submittedName>
</protein>
<dbReference type="Proteomes" id="UP001059596">
    <property type="component" value="Unassembled WGS sequence"/>
</dbReference>
<evidence type="ECO:0000313" key="1">
    <source>
        <dbReference type="EMBL" id="KAI8043320.1"/>
    </source>
</evidence>
<sequence>MNTYDSLTGAQELDFELELELELELESMLVDGRLARSKTWGQTLFGRLELRGHKVPTKVDTLAGPQWKPMNNH</sequence>
<evidence type="ECO:0000313" key="2">
    <source>
        <dbReference type="Proteomes" id="UP001059596"/>
    </source>
</evidence>
<keyword evidence="2" id="KW-1185">Reference proteome</keyword>
<organism evidence="1 2">
    <name type="scientific">Drosophila gunungcola</name>
    <name type="common">fruit fly</name>
    <dbReference type="NCBI Taxonomy" id="103775"/>
    <lineage>
        <taxon>Eukaryota</taxon>
        <taxon>Metazoa</taxon>
        <taxon>Ecdysozoa</taxon>
        <taxon>Arthropoda</taxon>
        <taxon>Hexapoda</taxon>
        <taxon>Insecta</taxon>
        <taxon>Pterygota</taxon>
        <taxon>Neoptera</taxon>
        <taxon>Endopterygota</taxon>
        <taxon>Diptera</taxon>
        <taxon>Brachycera</taxon>
        <taxon>Muscomorpha</taxon>
        <taxon>Ephydroidea</taxon>
        <taxon>Drosophilidae</taxon>
        <taxon>Drosophila</taxon>
        <taxon>Sophophora</taxon>
    </lineage>
</organism>
<dbReference type="AlphaFoldDB" id="A0A9P9YUU4"/>
<reference evidence="1" key="1">
    <citation type="journal article" date="2023" name="Genome Biol. Evol.">
        <title>Long-read-based Genome Assembly of Drosophila gunungcola Reveals Fewer Chemosensory Genes in Flower-breeding Species.</title>
        <authorList>
            <person name="Negi A."/>
            <person name="Liao B.Y."/>
            <person name="Yeh S.D."/>
        </authorList>
    </citation>
    <scope>NUCLEOTIDE SEQUENCE</scope>
    <source>
        <strain evidence="1">Sukarami</strain>
    </source>
</reference>
<gene>
    <name evidence="1" type="ORF">M5D96_004649</name>
</gene>
<comment type="caution">
    <text evidence="1">The sequence shown here is derived from an EMBL/GenBank/DDBJ whole genome shotgun (WGS) entry which is preliminary data.</text>
</comment>
<accession>A0A9P9YUU4</accession>
<dbReference type="EMBL" id="JAMKOV010000002">
    <property type="protein sequence ID" value="KAI8043320.1"/>
    <property type="molecule type" value="Genomic_DNA"/>
</dbReference>